<evidence type="ECO:0000313" key="2">
    <source>
        <dbReference type="Proteomes" id="UP001219630"/>
    </source>
</evidence>
<accession>A0ABY8G800</accession>
<sequence length="49" mass="5637">MNARFFAMSQSVDEYIGNSALFVYRLNQRMESGCWVSGKDITLLDDDIE</sequence>
<reference evidence="1 2" key="1">
    <citation type="submission" date="2022-12" db="EMBL/GenBank/DDBJ databases">
        <title>Complete genome sequencing of Dickeya lacustris type strain LMG30899.</title>
        <authorList>
            <person name="Dobhal S."/>
            <person name="Arizala D."/>
            <person name="Arif M."/>
        </authorList>
    </citation>
    <scope>NUCLEOTIDE SEQUENCE [LARGE SCALE GENOMIC DNA]</scope>
    <source>
        <strain evidence="1 2">LMG30899</strain>
    </source>
</reference>
<organism evidence="1 2">
    <name type="scientific">Dickeya lacustris</name>
    <dbReference type="NCBI Taxonomy" id="2259638"/>
    <lineage>
        <taxon>Bacteria</taxon>
        <taxon>Pseudomonadati</taxon>
        <taxon>Pseudomonadota</taxon>
        <taxon>Gammaproteobacteria</taxon>
        <taxon>Enterobacterales</taxon>
        <taxon>Pectobacteriaceae</taxon>
        <taxon>Dickeya</taxon>
    </lineage>
</organism>
<name>A0ABY8G800_9GAMM</name>
<protein>
    <submittedName>
        <fullName evidence="1">Uncharacterized protein</fullName>
    </submittedName>
</protein>
<evidence type="ECO:0000313" key="1">
    <source>
        <dbReference type="EMBL" id="WFN56062.1"/>
    </source>
</evidence>
<dbReference type="Proteomes" id="UP001219630">
    <property type="component" value="Chromosome"/>
</dbReference>
<dbReference type="RefSeq" id="WP_164512987.1">
    <property type="nucleotide sequence ID" value="NZ_CP114280.1"/>
</dbReference>
<gene>
    <name evidence="1" type="ORF">O1Q98_01660</name>
</gene>
<keyword evidence="2" id="KW-1185">Reference proteome</keyword>
<proteinExistence type="predicted"/>
<dbReference type="EMBL" id="CP114280">
    <property type="protein sequence ID" value="WFN56062.1"/>
    <property type="molecule type" value="Genomic_DNA"/>
</dbReference>